<dbReference type="PANTHER" id="PTHR22891">
    <property type="entry name" value="EUKARYOTIC TRANSLATION INITIATION FACTOR 2C"/>
    <property type="match status" value="1"/>
</dbReference>
<evidence type="ECO:0000259" key="2">
    <source>
        <dbReference type="Pfam" id="PF16486"/>
    </source>
</evidence>
<dbReference type="Pfam" id="PF16486">
    <property type="entry name" value="ArgoN"/>
    <property type="match status" value="1"/>
</dbReference>
<accession>A0A8D8BGL8</accession>
<dbReference type="InterPro" id="IPR032474">
    <property type="entry name" value="Argonaute_N"/>
</dbReference>
<feature type="region of interest" description="Disordered" evidence="1">
    <location>
        <begin position="1"/>
        <end position="70"/>
    </location>
</feature>
<evidence type="ECO:0000313" key="3">
    <source>
        <dbReference type="EMBL" id="CAG6475456.1"/>
    </source>
</evidence>
<protein>
    <submittedName>
        <fullName evidence="3">Protein argonaute-2</fullName>
    </submittedName>
</protein>
<sequence>MESAKPKGNHRGKKKPQSGDQDVPEGTSGQTAGPPQGQQQKQQKSGQGGGGKYKQKQLLKQQQQQDLQQQTGEGTQILLPTTSNAPTPPSQPIEKSLAKVKLDLVRPKNYGVAGTPVKLEVNYLALNLDKLPAKAYHYDVDIQPAASRKWQRACFSRFRAEALPNRLIAYDGHKNAYTMQPMDPMDKVGVAVSLDNRERRFTVRMKLAKVVDLRSLKGGNEHNQAPAKQCLEVVFGTASDRDPRLIRVKQVYFEAGRFF</sequence>
<feature type="domain" description="Protein argonaute N-terminal" evidence="2">
    <location>
        <begin position="115"/>
        <end position="218"/>
    </location>
</feature>
<reference evidence="3" key="1">
    <citation type="submission" date="2021-05" db="EMBL/GenBank/DDBJ databases">
        <authorList>
            <person name="Alioto T."/>
            <person name="Alioto T."/>
            <person name="Gomez Garrido J."/>
        </authorList>
    </citation>
    <scope>NUCLEOTIDE SEQUENCE</scope>
</reference>
<proteinExistence type="predicted"/>
<feature type="compositionally biased region" description="Low complexity" evidence="1">
    <location>
        <begin position="26"/>
        <end position="45"/>
    </location>
</feature>
<dbReference type="EMBL" id="HBUE01076679">
    <property type="protein sequence ID" value="CAG6475456.1"/>
    <property type="molecule type" value="Transcribed_RNA"/>
</dbReference>
<dbReference type="EMBL" id="HBUE01076677">
    <property type="protein sequence ID" value="CAG6475451.1"/>
    <property type="molecule type" value="Transcribed_RNA"/>
</dbReference>
<dbReference type="AlphaFoldDB" id="A0A8D8BGL8"/>
<dbReference type="EMBL" id="HBUE01076672">
    <property type="protein sequence ID" value="CAG6475445.1"/>
    <property type="molecule type" value="Transcribed_RNA"/>
</dbReference>
<feature type="compositionally biased region" description="Basic residues" evidence="1">
    <location>
        <begin position="7"/>
        <end position="16"/>
    </location>
</feature>
<evidence type="ECO:0000256" key="1">
    <source>
        <dbReference type="SAM" id="MobiDB-lite"/>
    </source>
</evidence>
<dbReference type="EMBL" id="HBUE01076682">
    <property type="protein sequence ID" value="CAG6475461.1"/>
    <property type="molecule type" value="Transcribed_RNA"/>
</dbReference>
<organism evidence="3">
    <name type="scientific">Culex pipiens</name>
    <name type="common">House mosquito</name>
    <dbReference type="NCBI Taxonomy" id="7175"/>
    <lineage>
        <taxon>Eukaryota</taxon>
        <taxon>Metazoa</taxon>
        <taxon>Ecdysozoa</taxon>
        <taxon>Arthropoda</taxon>
        <taxon>Hexapoda</taxon>
        <taxon>Insecta</taxon>
        <taxon>Pterygota</taxon>
        <taxon>Neoptera</taxon>
        <taxon>Endopterygota</taxon>
        <taxon>Diptera</taxon>
        <taxon>Nematocera</taxon>
        <taxon>Culicoidea</taxon>
        <taxon>Culicidae</taxon>
        <taxon>Culicinae</taxon>
        <taxon>Culicini</taxon>
        <taxon>Culex</taxon>
        <taxon>Culex</taxon>
    </lineage>
</organism>
<name>A0A8D8BGL8_CULPI</name>
<feature type="compositionally biased region" description="Low complexity" evidence="1">
    <location>
        <begin position="56"/>
        <end position="70"/>
    </location>
</feature>